<feature type="transmembrane region" description="Helical" evidence="6">
    <location>
        <begin position="188"/>
        <end position="207"/>
    </location>
</feature>
<evidence type="ECO:0000256" key="3">
    <source>
        <dbReference type="ARBA" id="ARBA00022692"/>
    </source>
</evidence>
<proteinExistence type="inferred from homology"/>
<reference evidence="8 9" key="1">
    <citation type="submission" date="2019-03" db="EMBL/GenBank/DDBJ databases">
        <title>Genomic Encyclopedia of Type Strains, Phase IV (KMG-IV): sequencing the most valuable type-strain genomes for metagenomic binning, comparative biology and taxonomic classification.</title>
        <authorList>
            <person name="Goeker M."/>
        </authorList>
    </citation>
    <scope>NUCLEOTIDE SEQUENCE [LARGE SCALE GENOMIC DNA]</scope>
    <source>
        <strain evidence="8 9">DSM 16998</strain>
    </source>
</reference>
<dbReference type="PANTHER" id="PTHR32322:SF2">
    <property type="entry name" value="EAMA DOMAIN-CONTAINING PROTEIN"/>
    <property type="match status" value="1"/>
</dbReference>
<dbReference type="EMBL" id="SNXS01000002">
    <property type="protein sequence ID" value="TDP72416.1"/>
    <property type="molecule type" value="Genomic_DNA"/>
</dbReference>
<feature type="transmembrane region" description="Helical" evidence="6">
    <location>
        <begin position="42"/>
        <end position="59"/>
    </location>
</feature>
<evidence type="ECO:0000259" key="7">
    <source>
        <dbReference type="Pfam" id="PF00892"/>
    </source>
</evidence>
<dbReference type="SUPFAM" id="SSF103481">
    <property type="entry name" value="Multidrug resistance efflux transporter EmrE"/>
    <property type="match status" value="2"/>
</dbReference>
<feature type="domain" description="EamA" evidence="7">
    <location>
        <begin position="14"/>
        <end position="144"/>
    </location>
</feature>
<evidence type="ECO:0000256" key="1">
    <source>
        <dbReference type="ARBA" id="ARBA00004141"/>
    </source>
</evidence>
<feature type="transmembrane region" description="Helical" evidence="6">
    <location>
        <begin position="127"/>
        <end position="144"/>
    </location>
</feature>
<dbReference type="Pfam" id="PF00892">
    <property type="entry name" value="EamA"/>
    <property type="match status" value="2"/>
</dbReference>
<organism evidence="8 9">
    <name type="scientific">Roseateles toxinivorans</name>
    <dbReference type="NCBI Taxonomy" id="270368"/>
    <lineage>
        <taxon>Bacteria</taxon>
        <taxon>Pseudomonadati</taxon>
        <taxon>Pseudomonadota</taxon>
        <taxon>Betaproteobacteria</taxon>
        <taxon>Burkholderiales</taxon>
        <taxon>Sphaerotilaceae</taxon>
        <taxon>Roseateles</taxon>
    </lineage>
</organism>
<keyword evidence="4 6" id="KW-1133">Transmembrane helix</keyword>
<dbReference type="PANTHER" id="PTHR32322">
    <property type="entry name" value="INNER MEMBRANE TRANSPORTER"/>
    <property type="match status" value="1"/>
</dbReference>
<keyword evidence="9" id="KW-1185">Reference proteome</keyword>
<keyword evidence="3 6" id="KW-0812">Transmembrane</keyword>
<dbReference type="InterPro" id="IPR050638">
    <property type="entry name" value="AA-Vitamin_Transporters"/>
</dbReference>
<dbReference type="InterPro" id="IPR037185">
    <property type="entry name" value="EmrE-like"/>
</dbReference>
<feature type="transmembrane region" description="Helical" evidence="6">
    <location>
        <begin position="274"/>
        <end position="290"/>
    </location>
</feature>
<evidence type="ECO:0000256" key="2">
    <source>
        <dbReference type="ARBA" id="ARBA00007362"/>
    </source>
</evidence>
<dbReference type="GO" id="GO:0016020">
    <property type="term" value="C:membrane"/>
    <property type="evidence" value="ECO:0007669"/>
    <property type="project" value="UniProtKB-SubCell"/>
</dbReference>
<evidence type="ECO:0000313" key="9">
    <source>
        <dbReference type="Proteomes" id="UP000295361"/>
    </source>
</evidence>
<comment type="subcellular location">
    <subcellularLocation>
        <location evidence="1">Membrane</location>
        <topology evidence="1">Multi-pass membrane protein</topology>
    </subcellularLocation>
</comment>
<comment type="caution">
    <text evidence="8">The sequence shown here is derived from an EMBL/GenBank/DDBJ whole genome shotgun (WGS) entry which is preliminary data.</text>
</comment>
<feature type="transmembrane region" description="Helical" evidence="6">
    <location>
        <begin position="249"/>
        <end position="268"/>
    </location>
</feature>
<sequence length="309" mass="32548">MKLHPVPMWSLLPLLIGTGVFLGLALPLSKYAAQQGVGALDFALWPTVLAALLLSMRAVHRHGRPAQPARLLRFGLIAGLLGHALPMSLAFYLSAQAGAGFAALAFTLPPVFTLGLSLLLRLEPWRWQRVLAVVLGLAGALLLVGSRLGDAGPADAAVLLLLLAVPALIGAGNVYRSRRLPQGQANEWLGAATLAGSVLLLAPLRLLLDLPLPPAEAGAWLALAGQAAAMALGYLLYFRLQRVAEPVSFSFMGYVITVTGLVLGALLFDEALSWRLLPGLLLIVAGFRLIRLPLPAGARACHAQVILGH</sequence>
<comment type="similarity">
    <text evidence="2">Belongs to the EamA transporter family.</text>
</comment>
<dbReference type="Proteomes" id="UP000295361">
    <property type="component" value="Unassembled WGS sequence"/>
</dbReference>
<evidence type="ECO:0000256" key="5">
    <source>
        <dbReference type="ARBA" id="ARBA00023136"/>
    </source>
</evidence>
<feature type="transmembrane region" description="Helical" evidence="6">
    <location>
        <begin position="156"/>
        <end position="176"/>
    </location>
</feature>
<dbReference type="InParanoid" id="A0A4R6QN64"/>
<protein>
    <submittedName>
        <fullName evidence="8">EamA-like transporter family protein</fullName>
    </submittedName>
</protein>
<dbReference type="AlphaFoldDB" id="A0A4R6QN64"/>
<dbReference type="InterPro" id="IPR000620">
    <property type="entry name" value="EamA_dom"/>
</dbReference>
<keyword evidence="5 6" id="KW-0472">Membrane</keyword>
<dbReference type="OrthoDB" id="9156018at2"/>
<feature type="transmembrane region" description="Helical" evidence="6">
    <location>
        <begin position="99"/>
        <end position="120"/>
    </location>
</feature>
<feature type="domain" description="EamA" evidence="7">
    <location>
        <begin position="160"/>
        <end position="290"/>
    </location>
</feature>
<feature type="transmembrane region" description="Helical" evidence="6">
    <location>
        <begin position="71"/>
        <end position="93"/>
    </location>
</feature>
<gene>
    <name evidence="8" type="ORF">DES47_102161</name>
</gene>
<dbReference type="RefSeq" id="WP_133699884.1">
    <property type="nucleotide sequence ID" value="NZ_SNXS01000002.1"/>
</dbReference>
<evidence type="ECO:0000256" key="4">
    <source>
        <dbReference type="ARBA" id="ARBA00022989"/>
    </source>
</evidence>
<accession>A0A4R6QN64</accession>
<evidence type="ECO:0000313" key="8">
    <source>
        <dbReference type="EMBL" id="TDP72416.1"/>
    </source>
</evidence>
<name>A0A4R6QN64_9BURK</name>
<evidence type="ECO:0000256" key="6">
    <source>
        <dbReference type="SAM" id="Phobius"/>
    </source>
</evidence>
<feature type="transmembrane region" description="Helical" evidence="6">
    <location>
        <begin position="219"/>
        <end position="237"/>
    </location>
</feature>